<dbReference type="GO" id="GO:0009395">
    <property type="term" value="P:phospholipid catabolic process"/>
    <property type="evidence" value="ECO:0007669"/>
    <property type="project" value="TreeGrafter"/>
</dbReference>
<dbReference type="InterPro" id="IPR015679">
    <property type="entry name" value="PLipase_D_fam"/>
</dbReference>
<dbReference type="InterPro" id="IPR025202">
    <property type="entry name" value="PLD-like_dom"/>
</dbReference>
<feature type="region of interest" description="Disordered" evidence="5">
    <location>
        <begin position="434"/>
        <end position="454"/>
    </location>
</feature>
<dbReference type="PROSITE" id="PS50035">
    <property type="entry name" value="PLD"/>
    <property type="match status" value="1"/>
</dbReference>
<name>A0A919JEC8_9ACTN</name>
<dbReference type="CDD" id="cd09105">
    <property type="entry name" value="PLDc_vPLD1_2_like_2"/>
    <property type="match status" value="1"/>
</dbReference>
<dbReference type="AlphaFoldDB" id="A0A919JEC8"/>
<dbReference type="PANTHER" id="PTHR18896">
    <property type="entry name" value="PHOSPHOLIPASE D"/>
    <property type="match status" value="1"/>
</dbReference>
<keyword evidence="3" id="KW-0378">Hydrolase</keyword>
<gene>
    <name evidence="7" type="ORF">Ani05nite_17370</name>
</gene>
<evidence type="ECO:0000313" key="7">
    <source>
        <dbReference type="EMBL" id="GIE48203.1"/>
    </source>
</evidence>
<dbReference type="Proteomes" id="UP000647172">
    <property type="component" value="Unassembled WGS sequence"/>
</dbReference>
<keyword evidence="8" id="KW-1185">Reference proteome</keyword>
<accession>A0A919JEC8</accession>
<evidence type="ECO:0000256" key="3">
    <source>
        <dbReference type="ARBA" id="ARBA00022801"/>
    </source>
</evidence>
<dbReference type="InterPro" id="IPR001736">
    <property type="entry name" value="PLipase_D/transphosphatidylase"/>
</dbReference>
<dbReference type="SMART" id="SM00155">
    <property type="entry name" value="PLDc"/>
    <property type="match status" value="2"/>
</dbReference>
<dbReference type="EMBL" id="BOMQ01000021">
    <property type="protein sequence ID" value="GIE48203.1"/>
    <property type="molecule type" value="Genomic_DNA"/>
</dbReference>
<protein>
    <submittedName>
        <fullName evidence="7">Phospholipase D</fullName>
    </submittedName>
</protein>
<dbReference type="GO" id="GO:0004630">
    <property type="term" value="F:phospholipase D activity"/>
    <property type="evidence" value="ECO:0007669"/>
    <property type="project" value="UniProtKB-EC"/>
</dbReference>
<dbReference type="SUPFAM" id="SSF56024">
    <property type="entry name" value="Phospholipase D/nuclease"/>
    <property type="match status" value="2"/>
</dbReference>
<dbReference type="Gene3D" id="3.30.870.10">
    <property type="entry name" value="Endonuclease Chain A"/>
    <property type="match status" value="2"/>
</dbReference>
<proteinExistence type="predicted"/>
<dbReference type="PANTHER" id="PTHR18896:SF76">
    <property type="entry name" value="PHOSPHOLIPASE"/>
    <property type="match status" value="1"/>
</dbReference>
<evidence type="ECO:0000256" key="4">
    <source>
        <dbReference type="ARBA" id="ARBA00023098"/>
    </source>
</evidence>
<reference evidence="7" key="1">
    <citation type="submission" date="2021-01" db="EMBL/GenBank/DDBJ databases">
        <title>Whole genome shotgun sequence of Actinoplanes nipponensis NBRC 14063.</title>
        <authorList>
            <person name="Komaki H."/>
            <person name="Tamura T."/>
        </authorList>
    </citation>
    <scope>NUCLEOTIDE SEQUENCE</scope>
    <source>
        <strain evidence="7">NBRC 14063</strain>
    </source>
</reference>
<evidence type="ECO:0000256" key="1">
    <source>
        <dbReference type="ARBA" id="ARBA00000798"/>
    </source>
</evidence>
<feature type="domain" description="PLD phosphodiesterase" evidence="6">
    <location>
        <begin position="394"/>
        <end position="421"/>
    </location>
</feature>
<evidence type="ECO:0000259" key="6">
    <source>
        <dbReference type="PROSITE" id="PS50035"/>
    </source>
</evidence>
<sequence>MLQRAFGRQGAYREGVVDLGKGCPVPLEDWFLTSDERGNPDSQIPTWSTGNTAEPLIHGRTYFDRLVTEVEALREGDHLFFTDWRGDPDERMRDDGPTIVELFSAAAKRGVVVKGLLWRSHLDKLAYSEEENRNLGDDIASAGGEVLLDQRVRRGGSHHQKLVVLRHPGEPERDIAFAGGIDLCHSRRDDADHHGDPQPIAMAKAYGKNPPWHDVQLALRGPVVGILDLTFRERWTDKVPLDQHGPISTIEDKLKGADLHADQLPPQPPDPPECGPHDIQVLRTYPAMRPPYGFARLGEQSIARGYTKAIKKARRLIYLEDQYLWSKEVAQLFADALNQNDDLHLVAVVPRHPDVDGRFALPPNQVGREEAIELCRKAAPERVHVFDVENHAGTPVYVHAKVCVVDDVWASTGSDNFNRRSWTHDSELSCAVLDNTRDEREPRDPAGEGQGARTYARNLRLELMREHLDRTDDDGLIDPDDAVRTVSAAADALRDWHAGGQRGPRPPGRLVPHETERLPWWQRIWAVPAYRLIYDPDGRPWRARRAGTW</sequence>
<evidence type="ECO:0000256" key="5">
    <source>
        <dbReference type="SAM" id="MobiDB-lite"/>
    </source>
</evidence>
<keyword evidence="4" id="KW-0443">Lipid metabolism</keyword>
<keyword evidence="2" id="KW-0677">Repeat</keyword>
<evidence type="ECO:0000256" key="2">
    <source>
        <dbReference type="ARBA" id="ARBA00022737"/>
    </source>
</evidence>
<comment type="caution">
    <text evidence="7">The sequence shown here is derived from an EMBL/GenBank/DDBJ whole genome shotgun (WGS) entry which is preliminary data.</text>
</comment>
<feature type="compositionally biased region" description="Basic and acidic residues" evidence="5">
    <location>
        <begin position="435"/>
        <end position="446"/>
    </location>
</feature>
<organism evidence="7 8">
    <name type="scientific">Actinoplanes nipponensis</name>
    <dbReference type="NCBI Taxonomy" id="135950"/>
    <lineage>
        <taxon>Bacteria</taxon>
        <taxon>Bacillati</taxon>
        <taxon>Actinomycetota</taxon>
        <taxon>Actinomycetes</taxon>
        <taxon>Micromonosporales</taxon>
        <taxon>Micromonosporaceae</taxon>
        <taxon>Actinoplanes</taxon>
    </lineage>
</organism>
<dbReference type="Pfam" id="PF13091">
    <property type="entry name" value="PLDc_2"/>
    <property type="match status" value="1"/>
</dbReference>
<evidence type="ECO:0000313" key="8">
    <source>
        <dbReference type="Proteomes" id="UP000647172"/>
    </source>
</evidence>
<comment type="catalytic activity">
    <reaction evidence="1">
        <text>a 1,2-diacyl-sn-glycero-3-phosphocholine + H2O = a 1,2-diacyl-sn-glycero-3-phosphate + choline + H(+)</text>
        <dbReference type="Rhea" id="RHEA:14445"/>
        <dbReference type="ChEBI" id="CHEBI:15354"/>
        <dbReference type="ChEBI" id="CHEBI:15377"/>
        <dbReference type="ChEBI" id="CHEBI:15378"/>
        <dbReference type="ChEBI" id="CHEBI:57643"/>
        <dbReference type="ChEBI" id="CHEBI:58608"/>
        <dbReference type="EC" id="3.1.4.4"/>
    </reaction>
</comment>